<dbReference type="PRINTS" id="PR00111">
    <property type="entry name" value="ABHYDROLASE"/>
</dbReference>
<reference evidence="2 3" key="1">
    <citation type="submission" date="2020-07" db="EMBL/GenBank/DDBJ databases">
        <title>Genomic Encyclopedia of Type Strains, Phase IV (KMG-IV): sequencing the most valuable type-strain genomes for metagenomic binning, comparative biology and taxonomic classification.</title>
        <authorList>
            <person name="Goeker M."/>
        </authorList>
    </citation>
    <scope>NUCLEOTIDE SEQUENCE [LARGE SCALE GENOMIC DNA]</scope>
    <source>
        <strain evidence="2 3">DSM 15730</strain>
    </source>
</reference>
<dbReference type="Gene3D" id="3.40.50.1820">
    <property type="entry name" value="alpha/beta hydrolase"/>
    <property type="match status" value="1"/>
</dbReference>
<evidence type="ECO:0000313" key="3">
    <source>
        <dbReference type="Proteomes" id="UP000523087"/>
    </source>
</evidence>
<dbReference type="AlphaFoldDB" id="A0A7V9Z560"/>
<dbReference type="Pfam" id="PF00561">
    <property type="entry name" value="Abhydrolase_1"/>
    <property type="match status" value="1"/>
</dbReference>
<evidence type="ECO:0000313" key="2">
    <source>
        <dbReference type="EMBL" id="MBA2874216.1"/>
    </source>
</evidence>
<dbReference type="SUPFAM" id="SSF53474">
    <property type="entry name" value="alpha/beta-Hydrolases"/>
    <property type="match status" value="1"/>
</dbReference>
<comment type="caution">
    <text evidence="2">The sequence shown here is derived from an EMBL/GenBank/DDBJ whole genome shotgun (WGS) entry which is preliminary data.</text>
</comment>
<dbReference type="EMBL" id="JACDUT010000002">
    <property type="protein sequence ID" value="MBA2874216.1"/>
    <property type="molecule type" value="Genomic_DNA"/>
</dbReference>
<dbReference type="PANTHER" id="PTHR43433">
    <property type="entry name" value="HYDROLASE, ALPHA/BETA FOLD FAMILY PROTEIN"/>
    <property type="match status" value="1"/>
</dbReference>
<evidence type="ECO:0000259" key="1">
    <source>
        <dbReference type="Pfam" id="PF00561"/>
    </source>
</evidence>
<proteinExistence type="predicted"/>
<organism evidence="2 3">
    <name type="scientific">Thermaerobacillus caldiproteolyticus</name>
    <dbReference type="NCBI Taxonomy" id="247480"/>
    <lineage>
        <taxon>Bacteria</taxon>
        <taxon>Bacillati</taxon>
        <taxon>Bacillota</taxon>
        <taxon>Bacilli</taxon>
        <taxon>Bacillales</taxon>
        <taxon>Anoxybacillaceae</taxon>
        <taxon>Thermaerobacillus</taxon>
    </lineage>
</organism>
<dbReference type="InterPro" id="IPR029058">
    <property type="entry name" value="AB_hydrolase_fold"/>
</dbReference>
<sequence length="254" mass="28603">MPYITIDDVIQLYYEEEGNGKPLLFIHPPGMGSMVFANQRALSSDFRVITYDMRGNGKSSPSNCPISIPLLAEDIKRLFDTLELERAVVCSYSNGGSTALEFALRYPHHVEQLILIGGFSEVSTIWLHAEFLLGIYIVKGRAVSFLAKVLGQSHGKNTAEKKAIAQYVKLANKNDLLAMYKEGLTYCCTNRLSQLTMPLLLIYGACDYYMHPYEALFTTYAPHAKVVYIEKARHQIPTKHFCELNAIIKTYCLT</sequence>
<name>A0A7V9Z560_9BACL</name>
<feature type="domain" description="AB hydrolase-1" evidence="1">
    <location>
        <begin position="22"/>
        <end position="127"/>
    </location>
</feature>
<keyword evidence="3" id="KW-1185">Reference proteome</keyword>
<dbReference type="Proteomes" id="UP000523087">
    <property type="component" value="Unassembled WGS sequence"/>
</dbReference>
<protein>
    <submittedName>
        <fullName evidence="2">Pimeloyl-ACP methyl ester carboxylesterase</fullName>
    </submittedName>
</protein>
<dbReference type="PANTHER" id="PTHR43433:SF5">
    <property type="entry name" value="AB HYDROLASE-1 DOMAIN-CONTAINING PROTEIN"/>
    <property type="match status" value="1"/>
</dbReference>
<dbReference type="RefSeq" id="WP_181555135.1">
    <property type="nucleotide sequence ID" value="NZ_CP064060.1"/>
</dbReference>
<gene>
    <name evidence="2" type="ORF">HNR31_000986</name>
</gene>
<accession>A0A7V9Z560</accession>
<dbReference type="InterPro" id="IPR000073">
    <property type="entry name" value="AB_hydrolase_1"/>
</dbReference>
<dbReference type="InterPro" id="IPR050471">
    <property type="entry name" value="AB_hydrolase"/>
</dbReference>